<evidence type="ECO:0000313" key="3">
    <source>
        <dbReference type="Proteomes" id="UP001229421"/>
    </source>
</evidence>
<feature type="compositionally biased region" description="Polar residues" evidence="1">
    <location>
        <begin position="325"/>
        <end position="342"/>
    </location>
</feature>
<dbReference type="PANTHER" id="PTHR35767:SF1">
    <property type="entry name" value="HAPLESS PROTEIN"/>
    <property type="match status" value="1"/>
</dbReference>
<dbReference type="AlphaFoldDB" id="A0AAD8JNL9"/>
<feature type="compositionally biased region" description="Basic and acidic residues" evidence="1">
    <location>
        <begin position="311"/>
        <end position="324"/>
    </location>
</feature>
<evidence type="ECO:0000313" key="2">
    <source>
        <dbReference type="EMBL" id="KAK1406911.1"/>
    </source>
</evidence>
<reference evidence="2" key="1">
    <citation type="journal article" date="2023" name="bioRxiv">
        <title>Improved chromosome-level genome assembly for marigold (Tagetes erecta).</title>
        <authorList>
            <person name="Jiang F."/>
            <person name="Yuan L."/>
            <person name="Wang S."/>
            <person name="Wang H."/>
            <person name="Xu D."/>
            <person name="Wang A."/>
            <person name="Fan W."/>
        </authorList>
    </citation>
    <scope>NUCLEOTIDE SEQUENCE</scope>
    <source>
        <strain evidence="2">WSJ</strain>
        <tissue evidence="2">Leaf</tissue>
    </source>
</reference>
<gene>
    <name evidence="2" type="ORF">QVD17_38520</name>
</gene>
<keyword evidence="3" id="KW-1185">Reference proteome</keyword>
<feature type="region of interest" description="Disordered" evidence="1">
    <location>
        <begin position="302"/>
        <end position="348"/>
    </location>
</feature>
<protein>
    <submittedName>
        <fullName evidence="2">Uncharacterized protein</fullName>
    </submittedName>
</protein>
<comment type="caution">
    <text evidence="2">The sequence shown here is derived from an EMBL/GenBank/DDBJ whole genome shotgun (WGS) entry which is preliminary data.</text>
</comment>
<name>A0AAD8JNL9_TARER</name>
<dbReference type="Proteomes" id="UP001229421">
    <property type="component" value="Unassembled WGS sequence"/>
</dbReference>
<dbReference type="PANTHER" id="PTHR35767">
    <property type="entry name" value="HAPLESS PROTEIN"/>
    <property type="match status" value="1"/>
</dbReference>
<proteinExistence type="predicted"/>
<sequence>MKWAANHEIVNKHRIKPRKMRLMVDIYKTATRCTAKELDARNDGSQKKEQKSGKVYLRKKKNTNHERKHDHQKYLKQSLNRKKSSFEVTVGLEENNDNGICCIKEAMGTDDLQVIRPPWACSKRTVFAEKNLIDKSFLKSGFKPASSLLKSSQKTGSLSPNKVHIAKNRSLMSTKPSSKHLKKRGTILNNNNSEDPYNSCLVKGSDVRSTGGKSLLSFSRKTASKINLKRAFSALERYQDSLKHKSWVKETTSESMNLLEVKKNEKMETCKPEFDSNFSKSLNEDPSCGIEFVRKPTRLNKEQVSTMQVPRRSDNTFDSRERVTDVTNDMSDSPNSTVSNPSLAAPRNDEKYALNTLSSGDLKSKGQSQTIGFKNDHDQPFCCSRKEISSSRPSPLPSPTMKLSTVRECDSAVGSFKPVIRLMGKNLTVVNTNEDNNVQNCFKSQHSTLLPPYSLNNHALDTVLKDYSFIYGATDTNSLFHKLL</sequence>
<accession>A0AAD8JNL9</accession>
<dbReference type="EMBL" id="JAUHHV010000011">
    <property type="protein sequence ID" value="KAK1406911.1"/>
    <property type="molecule type" value="Genomic_DNA"/>
</dbReference>
<evidence type="ECO:0000256" key="1">
    <source>
        <dbReference type="SAM" id="MobiDB-lite"/>
    </source>
</evidence>
<organism evidence="2 3">
    <name type="scientific">Tagetes erecta</name>
    <name type="common">African marigold</name>
    <dbReference type="NCBI Taxonomy" id="13708"/>
    <lineage>
        <taxon>Eukaryota</taxon>
        <taxon>Viridiplantae</taxon>
        <taxon>Streptophyta</taxon>
        <taxon>Embryophyta</taxon>
        <taxon>Tracheophyta</taxon>
        <taxon>Spermatophyta</taxon>
        <taxon>Magnoliopsida</taxon>
        <taxon>eudicotyledons</taxon>
        <taxon>Gunneridae</taxon>
        <taxon>Pentapetalae</taxon>
        <taxon>asterids</taxon>
        <taxon>campanulids</taxon>
        <taxon>Asterales</taxon>
        <taxon>Asteraceae</taxon>
        <taxon>Asteroideae</taxon>
        <taxon>Heliantheae alliance</taxon>
        <taxon>Tageteae</taxon>
        <taxon>Tagetes</taxon>
    </lineage>
</organism>